<feature type="compositionally biased region" description="Low complexity" evidence="2">
    <location>
        <begin position="550"/>
        <end position="567"/>
    </location>
</feature>
<organism evidence="4 5">
    <name type="scientific">Cristinia sonorae</name>
    <dbReference type="NCBI Taxonomy" id="1940300"/>
    <lineage>
        <taxon>Eukaryota</taxon>
        <taxon>Fungi</taxon>
        <taxon>Dikarya</taxon>
        <taxon>Basidiomycota</taxon>
        <taxon>Agaricomycotina</taxon>
        <taxon>Agaricomycetes</taxon>
        <taxon>Agaricomycetidae</taxon>
        <taxon>Agaricales</taxon>
        <taxon>Pleurotineae</taxon>
        <taxon>Stephanosporaceae</taxon>
        <taxon>Cristinia</taxon>
    </lineage>
</organism>
<protein>
    <submittedName>
        <fullName evidence="4">Septin-domain-containing protein</fullName>
    </submittedName>
</protein>
<evidence type="ECO:0000256" key="1">
    <source>
        <dbReference type="RuleBase" id="RU004560"/>
    </source>
</evidence>
<reference evidence="4" key="1">
    <citation type="journal article" date="2021" name="New Phytol.">
        <title>Evolutionary innovations through gain and loss of genes in the ectomycorrhizal Boletales.</title>
        <authorList>
            <person name="Wu G."/>
            <person name="Miyauchi S."/>
            <person name="Morin E."/>
            <person name="Kuo A."/>
            <person name="Drula E."/>
            <person name="Varga T."/>
            <person name="Kohler A."/>
            <person name="Feng B."/>
            <person name="Cao Y."/>
            <person name="Lipzen A."/>
            <person name="Daum C."/>
            <person name="Hundley H."/>
            <person name="Pangilinan J."/>
            <person name="Johnson J."/>
            <person name="Barry K."/>
            <person name="LaButti K."/>
            <person name="Ng V."/>
            <person name="Ahrendt S."/>
            <person name="Min B."/>
            <person name="Choi I.G."/>
            <person name="Park H."/>
            <person name="Plett J.M."/>
            <person name="Magnuson J."/>
            <person name="Spatafora J.W."/>
            <person name="Nagy L.G."/>
            <person name="Henrissat B."/>
            <person name="Grigoriev I.V."/>
            <person name="Yang Z.L."/>
            <person name="Xu J."/>
            <person name="Martin F.M."/>
        </authorList>
    </citation>
    <scope>NUCLEOTIDE SEQUENCE</scope>
    <source>
        <strain evidence="4">KKN 215</strain>
    </source>
</reference>
<dbReference type="EMBL" id="JAEVFJ010000005">
    <property type="protein sequence ID" value="KAH8104770.1"/>
    <property type="molecule type" value="Genomic_DNA"/>
</dbReference>
<dbReference type="SUPFAM" id="SSF52540">
    <property type="entry name" value="P-loop containing nucleoside triphosphate hydrolases"/>
    <property type="match status" value="1"/>
</dbReference>
<feature type="region of interest" description="Disordered" evidence="2">
    <location>
        <begin position="388"/>
        <end position="472"/>
    </location>
</feature>
<feature type="region of interest" description="Disordered" evidence="2">
    <location>
        <begin position="287"/>
        <end position="318"/>
    </location>
</feature>
<evidence type="ECO:0000256" key="2">
    <source>
        <dbReference type="SAM" id="MobiDB-lite"/>
    </source>
</evidence>
<evidence type="ECO:0000313" key="4">
    <source>
        <dbReference type="EMBL" id="KAH8104770.1"/>
    </source>
</evidence>
<gene>
    <name evidence="4" type="ORF">BXZ70DRAFT_922339</name>
</gene>
<dbReference type="OrthoDB" id="10261408at2759"/>
<feature type="domain" description="Septin-type G" evidence="3">
    <location>
        <begin position="134"/>
        <end position="637"/>
    </location>
</feature>
<feature type="region of interest" description="Disordered" evidence="2">
    <location>
        <begin position="510"/>
        <end position="569"/>
    </location>
</feature>
<proteinExistence type="inferred from homology"/>
<keyword evidence="5" id="KW-1185">Reference proteome</keyword>
<feature type="compositionally biased region" description="Basic residues" evidence="2">
    <location>
        <begin position="1"/>
        <end position="10"/>
    </location>
</feature>
<feature type="compositionally biased region" description="Acidic residues" evidence="2">
    <location>
        <begin position="305"/>
        <end position="316"/>
    </location>
</feature>
<dbReference type="PANTHER" id="PTHR18884">
    <property type="entry name" value="SEPTIN"/>
    <property type="match status" value="1"/>
</dbReference>
<dbReference type="InterPro" id="IPR027417">
    <property type="entry name" value="P-loop_NTPase"/>
</dbReference>
<dbReference type="AlphaFoldDB" id="A0A8K0UUY2"/>
<dbReference type="PROSITE" id="PS51719">
    <property type="entry name" value="G_SEPTIN"/>
    <property type="match status" value="1"/>
</dbReference>
<feature type="compositionally biased region" description="Acidic residues" evidence="2">
    <location>
        <begin position="417"/>
        <end position="431"/>
    </location>
</feature>
<dbReference type="Proteomes" id="UP000813824">
    <property type="component" value="Unassembled WGS sequence"/>
</dbReference>
<evidence type="ECO:0000259" key="3">
    <source>
        <dbReference type="PROSITE" id="PS51719"/>
    </source>
</evidence>
<comment type="caution">
    <text evidence="4">The sequence shown here is derived from an EMBL/GenBank/DDBJ whole genome shotgun (WGS) entry which is preliminary data.</text>
</comment>
<keyword evidence="1" id="KW-0547">Nucleotide-binding</keyword>
<dbReference type="InterPro" id="IPR030379">
    <property type="entry name" value="G_SEPTIN_dom"/>
</dbReference>
<feature type="compositionally biased region" description="Basic residues" evidence="2">
    <location>
        <begin position="444"/>
        <end position="458"/>
    </location>
</feature>
<feature type="region of interest" description="Disordered" evidence="2">
    <location>
        <begin position="47"/>
        <end position="81"/>
    </location>
</feature>
<keyword evidence="1" id="KW-0342">GTP-binding</keyword>
<sequence>MFPFRRRHQKKESEHDGPPFIRTSPSLPELSAQGIPWPENLVDISALPPANEPIQSPSKGAAKTSFHSNDGPIPFHKPFWTSSAGTGKDAAATAAAGKGAISALYMNTHPPVAFENRKGTFATRPRPSQKRSRNPTTFNIMVVGAQGTGKTSLLRLLLDTADISPTATADQRANMESFLRGSPKRTENIQTACVEICESKYDRLLLSVIDTPGLDFHHGHELKLERQVTSIVKYMDTQFADTLSEESKVVRQSKGDQHIHLCIYTVDPFSIMSASARKALSLLPSRTRSETTISHTNEHTPLHDEESDDESDDEDWSSLTMSPADIHVIRRLTKRANVLPVIARADSLTNDKLAAIKRVIRRDLDAAGLDFGVFGPIKDLQQLNKIPSKSKVNGNGHANGNGNSEENGDEAAVQSSEDGDADGDGDDASDVPEERTARPIIKLRASRTTKRRMSHSRSRRELSDAANEPVASEIDADSVASVRFSAHIVAKGDLGDALPFALIAPEYRRRKTPKPRPVSSMSEAHSTMTMTEAESAMPAPSEDGHAVSVADSSFTSPTSPTTDASSSRNFSYLAGPPADLKGVFVRRFRWGTVDVLSPEHCDFAALRTAVLSTHMKMLKVRTKEVLYEKFRTEKLLARRATANISEDATRRLLEDLGI</sequence>
<evidence type="ECO:0000313" key="5">
    <source>
        <dbReference type="Proteomes" id="UP000813824"/>
    </source>
</evidence>
<feature type="region of interest" description="Disordered" evidence="2">
    <location>
        <begin position="1"/>
        <end position="34"/>
    </location>
</feature>
<name>A0A8K0UUY2_9AGAR</name>
<accession>A0A8K0UUY2</accession>
<feature type="compositionally biased region" description="Low complexity" evidence="2">
    <location>
        <begin position="393"/>
        <end position="416"/>
    </location>
</feature>
<feature type="compositionally biased region" description="Polar residues" evidence="2">
    <location>
        <begin position="519"/>
        <end position="532"/>
    </location>
</feature>
<dbReference type="Pfam" id="PF00735">
    <property type="entry name" value="Septin"/>
    <property type="match status" value="3"/>
</dbReference>
<comment type="similarity">
    <text evidence="1">Belongs to the TRAFAC class TrmE-Era-EngA-EngB-Septin-like GTPase superfamily. Septin GTPase family.</text>
</comment>
<dbReference type="Gene3D" id="3.40.50.300">
    <property type="entry name" value="P-loop containing nucleotide triphosphate hydrolases"/>
    <property type="match status" value="1"/>
</dbReference>
<dbReference type="GO" id="GO:0005525">
    <property type="term" value="F:GTP binding"/>
    <property type="evidence" value="ECO:0007669"/>
    <property type="project" value="UniProtKB-KW"/>
</dbReference>